<reference evidence="1 2" key="1">
    <citation type="submission" date="2020-06" db="EMBL/GenBank/DDBJ databases">
        <title>Taxonomy, biology and ecology of Rhodococcus bacteria occurring in California pistachio and other woody hosts as revealed by genome sequence analyses.</title>
        <authorList>
            <person name="Gai Y."/>
            <person name="Riely B."/>
        </authorList>
    </citation>
    <scope>NUCLEOTIDE SEQUENCE [LARGE SCALE GENOMIC DNA]</scope>
    <source>
        <strain evidence="1 2">BP-284</strain>
    </source>
</reference>
<dbReference type="Proteomes" id="UP001520140">
    <property type="component" value="Unassembled WGS sequence"/>
</dbReference>
<organism evidence="1 2">
    <name type="scientific">Rhodococcoides kroppenstedtii</name>
    <dbReference type="NCBI Taxonomy" id="293050"/>
    <lineage>
        <taxon>Bacteria</taxon>
        <taxon>Bacillati</taxon>
        <taxon>Actinomycetota</taxon>
        <taxon>Actinomycetes</taxon>
        <taxon>Mycobacteriales</taxon>
        <taxon>Nocardiaceae</taxon>
        <taxon>Rhodococcoides</taxon>
    </lineage>
</organism>
<gene>
    <name evidence="1" type="ORF">HQ605_11630</name>
</gene>
<dbReference type="InterPro" id="IPR015947">
    <property type="entry name" value="PUA-like_sf"/>
</dbReference>
<dbReference type="RefSeq" id="WP_157889658.1">
    <property type="nucleotide sequence ID" value="NZ_JABUKE010000009.1"/>
</dbReference>
<dbReference type="EMBL" id="JABUKG010000011">
    <property type="protein sequence ID" value="MBY6321477.1"/>
    <property type="molecule type" value="Genomic_DNA"/>
</dbReference>
<sequence length="123" mass="13888">MSAVMSIRTWHADRIYAGCKRFEFRRRRPRFGSGLKVYIYEPAPVQAVTGYFSVDKIVDVTGVDLRELEEDSGERSFVQSYLLGASRPTAIGIAQPWRLDRPLLLQSLGVKSAPQSYVFTASK</sequence>
<accession>A0ABS7NUS3</accession>
<keyword evidence="2" id="KW-1185">Reference proteome</keyword>
<proteinExistence type="predicted"/>
<evidence type="ECO:0008006" key="3">
    <source>
        <dbReference type="Google" id="ProtNLM"/>
    </source>
</evidence>
<comment type="caution">
    <text evidence="1">The sequence shown here is derived from an EMBL/GenBank/DDBJ whole genome shotgun (WGS) entry which is preliminary data.</text>
</comment>
<evidence type="ECO:0000313" key="1">
    <source>
        <dbReference type="EMBL" id="MBY6321477.1"/>
    </source>
</evidence>
<name>A0ABS7NUS3_9NOCA</name>
<protein>
    <recommendedName>
        <fullName evidence="3">ASCH domain-containing protein</fullName>
    </recommendedName>
</protein>
<dbReference type="SUPFAM" id="SSF88697">
    <property type="entry name" value="PUA domain-like"/>
    <property type="match status" value="1"/>
</dbReference>
<evidence type="ECO:0000313" key="2">
    <source>
        <dbReference type="Proteomes" id="UP001520140"/>
    </source>
</evidence>